<reference evidence="2 3" key="1">
    <citation type="submission" date="2017-09" db="EMBL/GenBank/DDBJ databases">
        <title>Depth-based differentiation of microbial function through sediment-hosted aquifers and enrichment of novel symbionts in the deep terrestrial subsurface.</title>
        <authorList>
            <person name="Probst A.J."/>
            <person name="Ladd B."/>
            <person name="Jarett J.K."/>
            <person name="Geller-Mcgrath D.E."/>
            <person name="Sieber C.M."/>
            <person name="Emerson J.B."/>
            <person name="Anantharaman K."/>
            <person name="Thomas B.C."/>
            <person name="Malmstrom R."/>
            <person name="Stieglmeier M."/>
            <person name="Klingl A."/>
            <person name="Woyke T."/>
            <person name="Ryan C.M."/>
            <person name="Banfield J.F."/>
        </authorList>
    </citation>
    <scope>NUCLEOTIDE SEQUENCE [LARGE SCALE GENOMIC DNA]</scope>
    <source>
        <strain evidence="2">CG11_big_fil_rev_8_21_14_0_20_40_12</strain>
    </source>
</reference>
<dbReference type="InterPro" id="IPR001173">
    <property type="entry name" value="Glyco_trans_2-like"/>
</dbReference>
<feature type="domain" description="Glycosyltransferase 2-like" evidence="1">
    <location>
        <begin position="5"/>
        <end position="147"/>
    </location>
</feature>
<dbReference type="AlphaFoldDB" id="A0A2H0KFY9"/>
<dbReference type="Pfam" id="PF00535">
    <property type="entry name" value="Glycos_transf_2"/>
    <property type="match status" value="1"/>
</dbReference>
<evidence type="ECO:0000313" key="2">
    <source>
        <dbReference type="EMBL" id="PIQ70162.1"/>
    </source>
</evidence>
<dbReference type="Gene3D" id="3.90.550.10">
    <property type="entry name" value="Spore Coat Polysaccharide Biosynthesis Protein SpsA, Chain A"/>
    <property type="match status" value="1"/>
</dbReference>
<dbReference type="InterPro" id="IPR029044">
    <property type="entry name" value="Nucleotide-diphossugar_trans"/>
</dbReference>
<evidence type="ECO:0000259" key="1">
    <source>
        <dbReference type="Pfam" id="PF00535"/>
    </source>
</evidence>
<evidence type="ECO:0000313" key="3">
    <source>
        <dbReference type="Proteomes" id="UP000231371"/>
    </source>
</evidence>
<dbReference type="SUPFAM" id="SSF53448">
    <property type="entry name" value="Nucleotide-diphospho-sugar transferases"/>
    <property type="match status" value="1"/>
</dbReference>
<sequence>MIKLSIIIVNWNTKELLMQCIKSLVSSINPPAGGQVLSMEIIVVDNGSTDGSIEILKKYLIHPPNRRTKYLILLIENQSNEGFAKGNNIGIKQANGEYIMLLNTDTIVKKGAIEKLVEFLDKNPNTAVAPLLILPDNRPQNDYYMKFPNLWQIFLYHNPLRPLVMKIPFVSSLIAQKTMLNEFIVDQLPGAALAADRKVWDDVGLLDEDYHFLFEDVDWCWRAKNKGMKLVVVSRAEIVHLGGASWKEKLQKDKNSFYYQFFASMLLFVRKNYTQKDQCLFKWAIIVNFILTLKLKLALNFLKQNGRQMDFLQ</sequence>
<comment type="caution">
    <text evidence="2">The sequence shown here is derived from an EMBL/GenBank/DDBJ whole genome shotgun (WGS) entry which is preliminary data.</text>
</comment>
<accession>A0A2H0KFY9</accession>
<gene>
    <name evidence="2" type="ORF">COV89_01990</name>
</gene>
<dbReference type="PANTHER" id="PTHR43179:SF7">
    <property type="entry name" value="RHAMNOSYLTRANSFERASE WBBL"/>
    <property type="match status" value="1"/>
</dbReference>
<name>A0A2H0KFY9_9BACT</name>
<organism evidence="2 3">
    <name type="scientific">Candidatus Shapirobacteria bacterium CG11_big_fil_rev_8_21_14_0_20_40_12</name>
    <dbReference type="NCBI Taxonomy" id="1974889"/>
    <lineage>
        <taxon>Bacteria</taxon>
        <taxon>Candidatus Shapironibacteriota</taxon>
    </lineage>
</organism>
<protein>
    <recommendedName>
        <fullName evidence="1">Glycosyltransferase 2-like domain-containing protein</fullName>
    </recommendedName>
</protein>
<dbReference type="CDD" id="cd04186">
    <property type="entry name" value="GT_2_like_c"/>
    <property type="match status" value="1"/>
</dbReference>
<proteinExistence type="predicted"/>
<dbReference type="EMBL" id="PCVI01000030">
    <property type="protein sequence ID" value="PIQ70162.1"/>
    <property type="molecule type" value="Genomic_DNA"/>
</dbReference>
<dbReference type="PANTHER" id="PTHR43179">
    <property type="entry name" value="RHAMNOSYLTRANSFERASE WBBL"/>
    <property type="match status" value="1"/>
</dbReference>
<dbReference type="Proteomes" id="UP000231371">
    <property type="component" value="Unassembled WGS sequence"/>
</dbReference>